<evidence type="ECO:0000256" key="1">
    <source>
        <dbReference type="ARBA" id="ARBA00004196"/>
    </source>
</evidence>
<dbReference type="InterPro" id="IPR058625">
    <property type="entry name" value="MdtA-like_BSH"/>
</dbReference>
<dbReference type="Gene3D" id="6.10.140.1990">
    <property type="match status" value="1"/>
</dbReference>
<feature type="domain" description="Multidrug resistance protein MdtA-like alpha-helical hairpin" evidence="6">
    <location>
        <begin position="112"/>
        <end position="188"/>
    </location>
</feature>
<evidence type="ECO:0000259" key="6">
    <source>
        <dbReference type="Pfam" id="PF25876"/>
    </source>
</evidence>
<gene>
    <name evidence="9" type="ORF">QE399_000766</name>
</gene>
<dbReference type="Gene3D" id="2.40.50.100">
    <property type="match status" value="1"/>
</dbReference>
<dbReference type="Pfam" id="PF25967">
    <property type="entry name" value="RND-MFP_C"/>
    <property type="match status" value="1"/>
</dbReference>
<sequence length="404" mass="42789">MLQLRRIPPALRIVLALAVVAALAVGAKLLFFPAKQAPRFVTATVTRGSIEDAVLATGTVQAFKQVSVGAQVSGQVKSLKVQLGQRVKKGELIAEIDSITQQNNVRNAEAALENVRAQLAAQQASLIEAELGYKRQKQLLDADAGSRADFEAAEATRNTTRANIAALQAQIKQAGITADTAKVNLGYTKIVSPIDGIVVALVVQEGQTVNANQTTPTIIKVAQLDTVTVKTQISEADVIKVKPGLPVYFTILGDPDTRYNAELRTIEPATDAILTETTSSSSSSSTASSSTTAIYYNGLFDVPNPDNKLRISMTAQVSIVRAQAKDALLIPSSALGQRSREGYTVRVLDAQGQPQARKVRVGINNNVNAEVTEGLAEGDQVVVAESAAPGAGGQTNMRRPPMRL</sequence>
<comment type="similarity">
    <text evidence="2">Belongs to the membrane fusion protein (MFP) (TC 8.A.1) family.</text>
</comment>
<feature type="domain" description="Multidrug resistance protein MdtA-like C-terminal permuted SH3" evidence="8">
    <location>
        <begin position="326"/>
        <end position="384"/>
    </location>
</feature>
<organism evidence="9 10">
    <name type="scientific">Paracidovorax wautersii</name>
    <dbReference type="NCBI Taxonomy" id="1177982"/>
    <lineage>
        <taxon>Bacteria</taxon>
        <taxon>Pseudomonadati</taxon>
        <taxon>Pseudomonadota</taxon>
        <taxon>Betaproteobacteria</taxon>
        <taxon>Burkholderiales</taxon>
        <taxon>Comamonadaceae</taxon>
        <taxon>Paracidovorax</taxon>
    </lineage>
</organism>
<dbReference type="PANTHER" id="PTHR30469">
    <property type="entry name" value="MULTIDRUG RESISTANCE PROTEIN MDTA"/>
    <property type="match status" value="1"/>
</dbReference>
<dbReference type="NCBIfam" id="TIGR01730">
    <property type="entry name" value="RND_mfp"/>
    <property type="match status" value="1"/>
</dbReference>
<evidence type="ECO:0000256" key="3">
    <source>
        <dbReference type="ARBA" id="ARBA00022448"/>
    </source>
</evidence>
<feature type="domain" description="Multidrug resistance protein MdtA-like barrel-sandwich hybrid" evidence="7">
    <location>
        <begin position="65"/>
        <end position="219"/>
    </location>
</feature>
<dbReference type="Pfam" id="PF25876">
    <property type="entry name" value="HH_MFP_RND"/>
    <property type="match status" value="1"/>
</dbReference>
<evidence type="ECO:0000259" key="7">
    <source>
        <dbReference type="Pfam" id="PF25917"/>
    </source>
</evidence>
<protein>
    <submittedName>
        <fullName evidence="9">Macrolide-specific efflux system membrane fusion protein</fullName>
    </submittedName>
</protein>
<evidence type="ECO:0000259" key="8">
    <source>
        <dbReference type="Pfam" id="PF25967"/>
    </source>
</evidence>
<evidence type="ECO:0000256" key="2">
    <source>
        <dbReference type="ARBA" id="ARBA00009477"/>
    </source>
</evidence>
<dbReference type="InterPro" id="IPR030190">
    <property type="entry name" value="MacA_alpha-hairpin_sf"/>
</dbReference>
<dbReference type="SUPFAM" id="SSF111369">
    <property type="entry name" value="HlyD-like secretion proteins"/>
    <property type="match status" value="1"/>
</dbReference>
<dbReference type="Pfam" id="PF25917">
    <property type="entry name" value="BSH_RND"/>
    <property type="match status" value="1"/>
</dbReference>
<reference evidence="9 10" key="1">
    <citation type="submission" date="2023-08" db="EMBL/GenBank/DDBJ databases">
        <title>Functional and genomic diversity of the sorghum phyllosphere microbiome.</title>
        <authorList>
            <person name="Shade A."/>
        </authorList>
    </citation>
    <scope>NUCLEOTIDE SEQUENCE [LARGE SCALE GENOMIC DNA]</scope>
    <source>
        <strain evidence="9 10">SORGH_AS_0335</strain>
    </source>
</reference>
<evidence type="ECO:0000256" key="5">
    <source>
        <dbReference type="SAM" id="Coils"/>
    </source>
</evidence>
<dbReference type="PANTHER" id="PTHR30469:SF33">
    <property type="entry name" value="SLR1207 PROTEIN"/>
    <property type="match status" value="1"/>
</dbReference>
<name>A0ABU1I8A5_9BURK</name>
<keyword evidence="3" id="KW-0813">Transport</keyword>
<dbReference type="RefSeq" id="WP_309826269.1">
    <property type="nucleotide sequence ID" value="NZ_JAVIZX010000001.1"/>
</dbReference>
<dbReference type="Gene3D" id="2.40.420.20">
    <property type="match status" value="1"/>
</dbReference>
<dbReference type="InterPro" id="IPR058627">
    <property type="entry name" value="MdtA-like_C"/>
</dbReference>
<dbReference type="EMBL" id="JAVIZX010000001">
    <property type="protein sequence ID" value="MDR6213077.1"/>
    <property type="molecule type" value="Genomic_DNA"/>
</dbReference>
<keyword evidence="4 5" id="KW-0175">Coiled coil</keyword>
<dbReference type="InterPro" id="IPR058624">
    <property type="entry name" value="MdtA-like_HH"/>
</dbReference>
<evidence type="ECO:0000313" key="9">
    <source>
        <dbReference type="EMBL" id="MDR6213077.1"/>
    </source>
</evidence>
<feature type="coiled-coil region" evidence="5">
    <location>
        <begin position="98"/>
        <end position="125"/>
    </location>
</feature>
<proteinExistence type="inferred from homology"/>
<dbReference type="Proteomes" id="UP001267710">
    <property type="component" value="Unassembled WGS sequence"/>
</dbReference>
<accession>A0ABU1I8A5</accession>
<dbReference type="Gene3D" id="2.40.30.170">
    <property type="match status" value="1"/>
</dbReference>
<evidence type="ECO:0000256" key="4">
    <source>
        <dbReference type="ARBA" id="ARBA00023054"/>
    </source>
</evidence>
<comment type="caution">
    <text evidence="9">The sequence shown here is derived from an EMBL/GenBank/DDBJ whole genome shotgun (WGS) entry which is preliminary data.</text>
</comment>
<evidence type="ECO:0000313" key="10">
    <source>
        <dbReference type="Proteomes" id="UP001267710"/>
    </source>
</evidence>
<keyword evidence="10" id="KW-1185">Reference proteome</keyword>
<comment type="subcellular location">
    <subcellularLocation>
        <location evidence="1">Cell envelope</location>
    </subcellularLocation>
</comment>
<dbReference type="InterPro" id="IPR006143">
    <property type="entry name" value="RND_pump_MFP"/>
</dbReference>